<dbReference type="EMBL" id="MN739513">
    <property type="protein sequence ID" value="QHT09612.1"/>
    <property type="molecule type" value="Genomic_DNA"/>
</dbReference>
<dbReference type="InterPro" id="IPR036291">
    <property type="entry name" value="NAD(P)-bd_dom_sf"/>
</dbReference>
<evidence type="ECO:0000259" key="2">
    <source>
        <dbReference type="Pfam" id="PF02719"/>
    </source>
</evidence>
<dbReference type="InterPro" id="IPR051203">
    <property type="entry name" value="Polysaccharide_Synthase-Rel"/>
</dbReference>
<organism evidence="3">
    <name type="scientific">viral metagenome</name>
    <dbReference type="NCBI Taxonomy" id="1070528"/>
    <lineage>
        <taxon>unclassified sequences</taxon>
        <taxon>metagenomes</taxon>
        <taxon>organismal metagenomes</taxon>
    </lineage>
</organism>
<sequence length="324" mass="36975">MSIINKKILLFGGSGSLGNEFIQTHIKNNTIINYSRDECKHWQMSLKYKTEQLSYIIGDIRDYSRVETAILRENPDIIIIMAALKHVERCEFAIDECVNTNFTGTLNILNSVEKNINKLTNIECVVFVSSDKACEPTNVYGMSKALSECAIVEKSLYCKGCKFINIRYGNVLNSRGSIIPILHEKGNDPDTKEFILTHQDMTRFVMTLDQSVKLIEHAILHGESGDIVIPKLISLKLIDLLEIFSEKYNKPIKLTSIRPGEKLLESLISETQAMRLINGPNGYMYIKPTYKQLIINTDIKNYNSEINPLNKDELKLYLIKYNLL</sequence>
<name>A0A6C0CZM0_9ZZZZ</name>
<dbReference type="InterPro" id="IPR003869">
    <property type="entry name" value="Polysac_CapD-like"/>
</dbReference>
<accession>A0A6C0CZM0</accession>
<reference evidence="3" key="1">
    <citation type="journal article" date="2020" name="Nature">
        <title>Giant virus diversity and host interactions through global metagenomics.</title>
        <authorList>
            <person name="Schulz F."/>
            <person name="Roux S."/>
            <person name="Paez-Espino D."/>
            <person name="Jungbluth S."/>
            <person name="Walsh D.A."/>
            <person name="Denef V.J."/>
            <person name="McMahon K.D."/>
            <person name="Konstantinidis K.T."/>
            <person name="Eloe-Fadrosh E.A."/>
            <person name="Kyrpides N.C."/>
            <person name="Woyke T."/>
        </authorList>
    </citation>
    <scope>NUCLEOTIDE SEQUENCE</scope>
    <source>
        <strain evidence="3">GVMAG-M-3300023174-102</strain>
    </source>
</reference>
<dbReference type="PANTHER" id="PTHR43318:SF2">
    <property type="entry name" value="UDP-N-ACETYLGLUCOSAMINE 4,6-DEHYDRATASE (INVERTING)"/>
    <property type="match status" value="1"/>
</dbReference>
<dbReference type="Pfam" id="PF02719">
    <property type="entry name" value="Polysacc_synt_2"/>
    <property type="match status" value="1"/>
</dbReference>
<dbReference type="Gene3D" id="3.40.50.720">
    <property type="entry name" value="NAD(P)-binding Rossmann-like Domain"/>
    <property type="match status" value="1"/>
</dbReference>
<comment type="similarity">
    <text evidence="1">Belongs to the polysaccharide synthase family.</text>
</comment>
<dbReference type="PANTHER" id="PTHR43318">
    <property type="entry name" value="UDP-N-ACETYLGLUCOSAMINE 4,6-DEHYDRATASE"/>
    <property type="match status" value="1"/>
</dbReference>
<feature type="domain" description="Polysaccharide biosynthesis protein CapD-like" evidence="2">
    <location>
        <begin position="8"/>
        <end position="276"/>
    </location>
</feature>
<evidence type="ECO:0000256" key="1">
    <source>
        <dbReference type="ARBA" id="ARBA00007430"/>
    </source>
</evidence>
<dbReference type="SUPFAM" id="SSF51735">
    <property type="entry name" value="NAD(P)-binding Rossmann-fold domains"/>
    <property type="match status" value="1"/>
</dbReference>
<proteinExistence type="inferred from homology"/>
<dbReference type="AlphaFoldDB" id="A0A6C0CZM0"/>
<protein>
    <recommendedName>
        <fullName evidence="2">Polysaccharide biosynthesis protein CapD-like domain-containing protein</fullName>
    </recommendedName>
</protein>
<evidence type="ECO:0000313" key="3">
    <source>
        <dbReference type="EMBL" id="QHT09612.1"/>
    </source>
</evidence>